<keyword evidence="6 7" id="KW-0998">Cell outer membrane</keyword>
<feature type="chain" id="PRO_5045642114" evidence="8">
    <location>
        <begin position="22"/>
        <end position="1082"/>
    </location>
</feature>
<dbReference type="EMBL" id="JACSPP010000006">
    <property type="protein sequence ID" value="MBD8039479.1"/>
    <property type="molecule type" value="Genomic_DNA"/>
</dbReference>
<evidence type="ECO:0000259" key="9">
    <source>
        <dbReference type="Pfam" id="PF07715"/>
    </source>
</evidence>
<keyword evidence="11" id="KW-1185">Reference proteome</keyword>
<evidence type="ECO:0000256" key="7">
    <source>
        <dbReference type="PROSITE-ProRule" id="PRU01360"/>
    </source>
</evidence>
<comment type="subcellular location">
    <subcellularLocation>
        <location evidence="1 7">Cell outer membrane</location>
        <topology evidence="1 7">Multi-pass membrane protein</topology>
    </subcellularLocation>
</comment>
<comment type="caution">
    <text evidence="10">The sequence shown here is derived from an EMBL/GenBank/DDBJ whole genome shotgun (WGS) entry which is preliminary data.</text>
</comment>
<keyword evidence="10" id="KW-0675">Receptor</keyword>
<proteinExistence type="inferred from homology"/>
<dbReference type="InterPro" id="IPR036942">
    <property type="entry name" value="Beta-barrel_TonB_sf"/>
</dbReference>
<dbReference type="InterPro" id="IPR039426">
    <property type="entry name" value="TonB-dep_rcpt-like"/>
</dbReference>
<gene>
    <name evidence="10" type="ORF">H9625_03275</name>
</gene>
<dbReference type="InterPro" id="IPR037066">
    <property type="entry name" value="Plug_dom_sf"/>
</dbReference>
<evidence type="ECO:0000313" key="10">
    <source>
        <dbReference type="EMBL" id="MBD8039479.1"/>
    </source>
</evidence>
<dbReference type="InterPro" id="IPR023996">
    <property type="entry name" value="TonB-dep_OMP_SusC/RagA"/>
</dbReference>
<dbReference type="SUPFAM" id="SSF49464">
    <property type="entry name" value="Carboxypeptidase regulatory domain-like"/>
    <property type="match status" value="1"/>
</dbReference>
<reference evidence="10 11" key="1">
    <citation type="submission" date="2020-08" db="EMBL/GenBank/DDBJ databases">
        <title>A Genomic Blueprint of the Chicken Gut Microbiome.</title>
        <authorList>
            <person name="Gilroy R."/>
            <person name="Ravi A."/>
            <person name="Getino M."/>
            <person name="Pursley I."/>
            <person name="Horton D.L."/>
            <person name="Alikhan N.-F."/>
            <person name="Baker D."/>
            <person name="Gharbi K."/>
            <person name="Hall N."/>
            <person name="Watson M."/>
            <person name="Adriaenssens E.M."/>
            <person name="Foster-Nyarko E."/>
            <person name="Jarju S."/>
            <person name="Secka A."/>
            <person name="Antonio M."/>
            <person name="Oren A."/>
            <person name="Chaudhuri R."/>
            <person name="La Ragione R.M."/>
            <person name="Hildebrand F."/>
            <person name="Pallen M.J."/>
        </authorList>
    </citation>
    <scope>NUCLEOTIDE SEQUENCE [LARGE SCALE GENOMIC DNA]</scope>
    <source>
        <strain evidence="10 11">Sa1CVN1</strain>
    </source>
</reference>
<evidence type="ECO:0000256" key="6">
    <source>
        <dbReference type="ARBA" id="ARBA00023237"/>
    </source>
</evidence>
<dbReference type="Gene3D" id="2.40.170.20">
    <property type="entry name" value="TonB-dependent receptor, beta-barrel domain"/>
    <property type="match status" value="1"/>
</dbReference>
<evidence type="ECO:0000256" key="5">
    <source>
        <dbReference type="ARBA" id="ARBA00023136"/>
    </source>
</evidence>
<dbReference type="PROSITE" id="PS52016">
    <property type="entry name" value="TONB_DEPENDENT_REC_3"/>
    <property type="match status" value="1"/>
</dbReference>
<accession>A0ABR8Y5J0</accession>
<dbReference type="Pfam" id="PF13715">
    <property type="entry name" value="CarbopepD_reg_2"/>
    <property type="match status" value="1"/>
</dbReference>
<name>A0ABR8Y5J0_9BACT</name>
<keyword evidence="5 7" id="KW-0472">Membrane</keyword>
<keyword evidence="2 7" id="KW-0813">Transport</keyword>
<sequence>MNTRKTFACIFLALCSGTVIYAARTDMPQESQMPSASYARQNGPTLTGIVTDSHGEPLPGVSVSIEGTVTGTITDIDGRYQLKIGKEQHNATLVFSFIGMQTQHIAYKGQHQLNVTLRDDHVALEDVVVIGYGSKNRKSLTSSISSVKKEDIERMAPVSHNIQDLLGGGMVKGVLATQNSGEPGASITINVRGVTAPYPNMQTGTNNNAPLYVIDGVPLFAESTSINPLQNLSPNDIESIDVLKDASATAIYGSRGANGVIIVTTKDGRKESKPSVEVGYTLSIANPTKMFDTMSNEAFLKYTDENLRNAVDAWNQGIGYSAAIDALANVSYAEDGSYIYHGLNQAMFGTANTNWTDEVMNRNALTHQYTASIRGGSAKTNYSLSLNGQNEQGLYRNDNLETYGGRLALNTDLNNHIRIGGVMNYSETNRRSTSDGLGTASSDTKPWLVRPDITVYDEDGNYTRIDTGLEMYGMAGLQLEPNPVALTQRRTTYSSNQFLGNLFAEIDLMKGLKFRTDFSMTNYTFESEYFTPKVASIDMSNLGLPLESTLLTSDSKYTTMSLNFRLDYSLNIRKHLFGAMLGYGSERSKAHSRSFTFQGFPDDENLNNIGSAQTLYGKSETSSKNGLNSVYGRVNYDYDGRYLVELSMRADASSKFGPENQWGFFPALSAGWIISEEDFIKNKKQINNLKFRLSLGQTGSTNVADFVYKQYYTYGDYPYGNGSTIVLNGTLPNRNIGWEKTSEVNVGLDFGLFDNRLYGSLDWYYRYTDGALAPAPHIWEAGMNTYYDNIIDMSNRGFELSLGTDIVRTNNFNWSSILNLSLNRNRVEELNNAQIDTYMQDYFVVGKPVGVVQGYIVDHIVQDQSELDRLNAQAAARYGEGTVYQATTGVGDYLLKDLDGDGVFSTTGDKTVIANPEPNFFGGWNNTFSYKNWSLSILMQFSQGGEALYNDLAADMIGIAGKGINPELYDNFWTPDRRDAKYARIGDGIYNYNTSLLDRYVFSTSYLRMKNITLSYNLPKPWLSKLHIAGASVYAVATNLFTVSGWPGLDPESVGSGTTLMGTNYDSYPLSKTFSIGVKLQF</sequence>
<organism evidence="10 11">
    <name type="scientific">Phocaeicola intestinalis</name>
    <dbReference type="NCBI Taxonomy" id="2762212"/>
    <lineage>
        <taxon>Bacteria</taxon>
        <taxon>Pseudomonadati</taxon>
        <taxon>Bacteroidota</taxon>
        <taxon>Bacteroidia</taxon>
        <taxon>Bacteroidales</taxon>
        <taxon>Bacteroidaceae</taxon>
        <taxon>Phocaeicola</taxon>
    </lineage>
</organism>
<feature type="signal peptide" evidence="8">
    <location>
        <begin position="1"/>
        <end position="21"/>
    </location>
</feature>
<comment type="similarity">
    <text evidence="7">Belongs to the TonB-dependent receptor family.</text>
</comment>
<evidence type="ECO:0000256" key="4">
    <source>
        <dbReference type="ARBA" id="ARBA00022692"/>
    </source>
</evidence>
<dbReference type="Gene3D" id="2.60.40.1120">
    <property type="entry name" value="Carboxypeptidase-like, regulatory domain"/>
    <property type="match status" value="1"/>
</dbReference>
<feature type="domain" description="TonB-dependent receptor plug" evidence="9">
    <location>
        <begin position="138"/>
        <end position="260"/>
    </location>
</feature>
<dbReference type="RefSeq" id="WP_191762995.1">
    <property type="nucleotide sequence ID" value="NZ_JACSPP010000006.1"/>
</dbReference>
<dbReference type="NCBIfam" id="TIGR04057">
    <property type="entry name" value="SusC_RagA_signa"/>
    <property type="match status" value="1"/>
</dbReference>
<dbReference type="InterPro" id="IPR012910">
    <property type="entry name" value="Plug_dom"/>
</dbReference>
<protein>
    <submittedName>
        <fullName evidence="10">TonB-dependent receptor</fullName>
    </submittedName>
</protein>
<dbReference type="NCBIfam" id="TIGR04056">
    <property type="entry name" value="OMP_RagA_SusC"/>
    <property type="match status" value="1"/>
</dbReference>
<evidence type="ECO:0000256" key="3">
    <source>
        <dbReference type="ARBA" id="ARBA00022452"/>
    </source>
</evidence>
<dbReference type="Proteomes" id="UP000620874">
    <property type="component" value="Unassembled WGS sequence"/>
</dbReference>
<evidence type="ECO:0000313" key="11">
    <source>
        <dbReference type="Proteomes" id="UP000620874"/>
    </source>
</evidence>
<keyword evidence="8" id="KW-0732">Signal</keyword>
<dbReference type="Gene3D" id="2.170.130.10">
    <property type="entry name" value="TonB-dependent receptor, plug domain"/>
    <property type="match status" value="1"/>
</dbReference>
<keyword evidence="3 7" id="KW-1134">Transmembrane beta strand</keyword>
<dbReference type="SUPFAM" id="SSF56935">
    <property type="entry name" value="Porins"/>
    <property type="match status" value="1"/>
</dbReference>
<evidence type="ECO:0000256" key="1">
    <source>
        <dbReference type="ARBA" id="ARBA00004571"/>
    </source>
</evidence>
<dbReference type="InterPro" id="IPR008969">
    <property type="entry name" value="CarboxyPept-like_regulatory"/>
</dbReference>
<dbReference type="InterPro" id="IPR023997">
    <property type="entry name" value="TonB-dep_OMP_SusC/RagA_CS"/>
</dbReference>
<evidence type="ECO:0000256" key="8">
    <source>
        <dbReference type="SAM" id="SignalP"/>
    </source>
</evidence>
<evidence type="ECO:0000256" key="2">
    <source>
        <dbReference type="ARBA" id="ARBA00022448"/>
    </source>
</evidence>
<dbReference type="Pfam" id="PF07715">
    <property type="entry name" value="Plug"/>
    <property type="match status" value="1"/>
</dbReference>
<keyword evidence="4 7" id="KW-0812">Transmembrane</keyword>